<dbReference type="Gene3D" id="3.30.559.10">
    <property type="entry name" value="Chloramphenicol acetyltransferase-like domain"/>
    <property type="match status" value="2"/>
</dbReference>
<dbReference type="FunFam" id="3.30.559.10:FF:000034">
    <property type="entry name" value="Nonribosomal peptide synthase sidD"/>
    <property type="match status" value="1"/>
</dbReference>
<dbReference type="InterPro" id="IPR023213">
    <property type="entry name" value="CAT-like_dom_sf"/>
</dbReference>
<dbReference type="InterPro" id="IPR000873">
    <property type="entry name" value="AMP-dep_synth/lig_dom"/>
</dbReference>
<proteinExistence type="inferred from homology"/>
<evidence type="ECO:0000256" key="3">
    <source>
        <dbReference type="ARBA" id="ARBA00022598"/>
    </source>
</evidence>
<keyword evidence="4" id="KW-0677">Repeat</keyword>
<gene>
    <name evidence="8" type="ORF">NKR23_g3041</name>
</gene>
<dbReference type="Gene3D" id="3.30.559.30">
    <property type="entry name" value="Nonribosomal peptide synthetase, condensation domain"/>
    <property type="match status" value="2"/>
</dbReference>
<dbReference type="NCBIfam" id="TIGR01733">
    <property type="entry name" value="AA-adenyl-dom"/>
    <property type="match status" value="1"/>
</dbReference>
<dbReference type="FunFam" id="3.30.559.10:FF:000050">
    <property type="entry name" value="Nonribosomal peptide synthase SidD"/>
    <property type="match status" value="1"/>
</dbReference>
<dbReference type="InterPro" id="IPR001242">
    <property type="entry name" value="Condensation_dom"/>
</dbReference>
<dbReference type="SUPFAM" id="SSF47336">
    <property type="entry name" value="ACP-like"/>
    <property type="match status" value="2"/>
</dbReference>
<dbReference type="InterPro" id="IPR056896">
    <property type="entry name" value="SIDD_N"/>
</dbReference>
<organism evidence="8 9">
    <name type="scientific">Pleurostoma richardsiae</name>
    <dbReference type="NCBI Taxonomy" id="41990"/>
    <lineage>
        <taxon>Eukaryota</taxon>
        <taxon>Fungi</taxon>
        <taxon>Dikarya</taxon>
        <taxon>Ascomycota</taxon>
        <taxon>Pezizomycotina</taxon>
        <taxon>Sordariomycetes</taxon>
        <taxon>Sordariomycetidae</taxon>
        <taxon>Calosphaeriales</taxon>
        <taxon>Pleurostomataceae</taxon>
        <taxon>Pleurostoma</taxon>
    </lineage>
</organism>
<dbReference type="Proteomes" id="UP001174694">
    <property type="component" value="Unassembled WGS sequence"/>
</dbReference>
<dbReference type="InterPro" id="IPR020845">
    <property type="entry name" value="AMP-binding_CS"/>
</dbReference>
<dbReference type="PROSITE" id="PS50075">
    <property type="entry name" value="CARRIER"/>
    <property type="match status" value="2"/>
</dbReference>
<name>A0AA38RZQ2_9PEZI</name>
<reference evidence="8" key="1">
    <citation type="submission" date="2022-07" db="EMBL/GenBank/DDBJ databases">
        <title>Fungi with potential for degradation of polypropylene.</title>
        <authorList>
            <person name="Gostincar C."/>
        </authorList>
    </citation>
    <scope>NUCLEOTIDE SEQUENCE</scope>
    <source>
        <strain evidence="8">EXF-13308</strain>
    </source>
</reference>
<dbReference type="Gene3D" id="1.10.1200.10">
    <property type="entry name" value="ACP-like"/>
    <property type="match status" value="2"/>
</dbReference>
<feature type="compositionally biased region" description="Basic and acidic residues" evidence="6">
    <location>
        <begin position="1"/>
        <end position="24"/>
    </location>
</feature>
<accession>A0AA38RZQ2</accession>
<dbReference type="GO" id="GO:0016874">
    <property type="term" value="F:ligase activity"/>
    <property type="evidence" value="ECO:0007669"/>
    <property type="project" value="UniProtKB-KW"/>
</dbReference>
<feature type="domain" description="Carrier" evidence="7">
    <location>
        <begin position="1577"/>
        <end position="1653"/>
    </location>
</feature>
<dbReference type="Gene3D" id="3.40.50.12780">
    <property type="entry name" value="N-terminal domain of ligase-like"/>
    <property type="match status" value="2"/>
</dbReference>
<evidence type="ECO:0000313" key="9">
    <source>
        <dbReference type="Proteomes" id="UP001174694"/>
    </source>
</evidence>
<evidence type="ECO:0000313" key="8">
    <source>
        <dbReference type="EMBL" id="KAJ9151328.1"/>
    </source>
</evidence>
<dbReference type="InterPro" id="IPR020806">
    <property type="entry name" value="PKS_PP-bd"/>
</dbReference>
<dbReference type="GO" id="GO:0044550">
    <property type="term" value="P:secondary metabolite biosynthetic process"/>
    <property type="evidence" value="ECO:0007669"/>
    <property type="project" value="TreeGrafter"/>
</dbReference>
<protein>
    <submittedName>
        <fullName evidence="8">Nonribosomal peptide synthetase 4</fullName>
    </submittedName>
</protein>
<dbReference type="FunFam" id="3.30.300.30:FF:000015">
    <property type="entry name" value="Nonribosomal peptide synthase SidD"/>
    <property type="match status" value="1"/>
</dbReference>
<dbReference type="InterPro" id="IPR045851">
    <property type="entry name" value="AMP-bd_C_sf"/>
</dbReference>
<feature type="region of interest" description="Disordered" evidence="6">
    <location>
        <begin position="1"/>
        <end position="28"/>
    </location>
</feature>
<dbReference type="SMART" id="SM00823">
    <property type="entry name" value="PKS_PP"/>
    <property type="match status" value="2"/>
</dbReference>
<dbReference type="PANTHER" id="PTHR45527:SF3">
    <property type="entry name" value="SIDEROPHORE SYNTHETASE (EUROFUNG)"/>
    <property type="match status" value="1"/>
</dbReference>
<dbReference type="Pfam" id="PF00668">
    <property type="entry name" value="Condensation"/>
    <property type="match status" value="2"/>
</dbReference>
<dbReference type="FunFam" id="3.30.559.30:FF:000003">
    <property type="entry name" value="Nonribosomal peptide synthase SidD"/>
    <property type="match status" value="1"/>
</dbReference>
<keyword evidence="2" id="KW-0597">Phosphoprotein</keyword>
<comment type="caution">
    <text evidence="8">The sequence shown here is derived from an EMBL/GenBank/DDBJ whole genome shotgun (WGS) entry which is preliminary data.</text>
</comment>
<dbReference type="CDD" id="cd05918">
    <property type="entry name" value="A_NRPS_SidN3_like"/>
    <property type="match status" value="1"/>
</dbReference>
<dbReference type="PROSITE" id="PS00012">
    <property type="entry name" value="PHOSPHOPANTETHEINE"/>
    <property type="match status" value="1"/>
</dbReference>
<dbReference type="GO" id="GO:0043041">
    <property type="term" value="P:amino acid activation for nonribosomal peptide biosynthetic process"/>
    <property type="evidence" value="ECO:0007669"/>
    <property type="project" value="TreeGrafter"/>
</dbReference>
<dbReference type="SMART" id="SM01294">
    <property type="entry name" value="PKS_PP_betabranch"/>
    <property type="match status" value="1"/>
</dbReference>
<dbReference type="Gene3D" id="3.30.300.30">
    <property type="match status" value="2"/>
</dbReference>
<evidence type="ECO:0000256" key="5">
    <source>
        <dbReference type="ARBA" id="ARBA00029454"/>
    </source>
</evidence>
<dbReference type="InterPro" id="IPR036736">
    <property type="entry name" value="ACP-like_sf"/>
</dbReference>
<dbReference type="Pfam" id="PF24895">
    <property type="entry name" value="SIDD_N"/>
    <property type="match status" value="1"/>
</dbReference>
<sequence>MGASSVDDKPGRDHRSFEPVDTRPTDLANHVNGEGFRSFKVIDLGPSQIHAPTDMRDEILLLSWLIVLLRTREDIQTSYEWAYRSLENGIAYEPVNRRLSTDEVMIDLKSTVGQVAAAISRNITAAAPRPCTVMSSSVSLLLSTGSLSRTSEGADDESVIQLEIRFDSGHLKIRTVWCSESILPYTVTRHIETLVDTVNMCIANPEASIQDCIRPTTHDMDQIWRWNHILPPTYDFCMQDMISERAQRHPNKQAIASWDGDLTYTQVERYSTFLACSLKESGVELHDFVPVCFEKSRWTIVAVLAVMKAGATIVLMDPTLPLARLQNMAQQVGAKTMVTSRQQYDLSMSIVPEGNLFVVEADTFTPLSDSQVFPSLPAVPSSALMYIIFTSGSTGTPKGVKISHRAYTSSAIPRAKAVGYTEDSRVLDFASYAFDVSIDSMLLTLGNGGCLCIPSDEDRLNDINGVIRRMRVNYAGITPSVARILDLDVIASLSGLGLGGEAASASDVTRWGQYARIIIGYGPCECTIGCTVNSSAATGRDYISIGPGNGAAIWIVDPNDHETLMPVGAVGELLVEGPIVGEGYLNDPDKTAAGFIRDPSWLIAGHKGYPGRRGRLYKTGDLGRYDPDGSGGIVFVGRKDTQVKLRGQRVELGEIESQLKARLPSETNVIAEVIVPLGSGSQPTLVAFIAPQSTKGIEQTDLQSTQLHGELRGRLSEANADVAKVLPRYMVPNAYIPVNYIPTLISGKTDRKRLRQFGATVDLRQLDKAATTTVTGQLSELEQRLRQAWSLTLKLEPDSIRPDDNFFALGGDSLAAMRLVSICKERGLDLSVTSTFGHPTLSAMAGVVVILDVQARLETPAFSMISQLVESACIEASQACGTDRSAVEDIYPCTPTQESLLTFSIKSAEAYIAQRVACIPAHIGLDDWRKAWEVVIAASPILRSRLVQLQDPGLQQVVLKEGIQWKYATNLAQYLENDKREKMDLGQPLARYAIVDEQDTGKRYMVWTVHHALYDGWSEPLVLREVSNALQNQHAERQTQMADFVKYFRDTDEVAMREFWRQELDGAVGPQFPRLPSRDFLPTPDALVERQINLETSTGLPFTSATLIRGAWVLVASQYTGSDDVVFGETLTGRDIPLPGVEGIVGPLIATVPIRVRIDRTSSVASYLQTIQQGILARTPYQHMGMQNIRKVSRDAQHACEAGTGLVIQPEPEYVGGELGFDQGDVLRESIHFNPYPLMLACGIRKGGFRVCASFDSSLVEVAQMERILVQLEMACSQLVKDLSRKIDQISCLPETELAQIWRWNQDPPLVLDEPSRRLRADASIKQGSIYPRAVVPWVCDPRNPSLLSPIGCPGELWLEGAFLPGEALPSPAWLVARSSTCAGRRGRVQPTGDIVKWREDGSLIFVGRKDDVVPLQGHAVDIADLEAHFSKYLSPSTRAAAAVFQSSSDDTKQVPEQQLVVFVEQQPLEGDSARILTVKHDIIFDTSDHQRIETTICAVIPNTLAVGLKRLDKFIQDSLPSHMVPSAYVVIDKMPTKTGQVDHSLLNQLASSVPRPLLDQLREGFKEVWKKSLAQAKMTAPEDILRSSWAKILGISPQQIDVDDNFFRLGGDSVLAMKLVSNLRVQGHLLTVADVFQHMQLGDAAKVLKVDHRSKSKKAQPYRPFSLLSSSDTDSFLSEVVRPKLADSNWSIRDAYPLTDSQALDIRATVQAPRTSVQYTMLYFDKGIDRKRLFQACSDLVKTHDILRTVFIEHESTLFQVIVEQLDAPVITHVADKAIEQFVTDLCTSHIESEFHLGSSFLQIFHVEGKDDGQECLIFGLSHALYDGTSLPRLLRDLETLYTGDRIDDFEPFSSYMSRIFDERTQDKALSYWSNLLRGSSLSVLDGTSVQPGDRAIFKERSVGVFQPLGDITTANLLTAAWALVLARSLRKPDVTFGSVTSGRGIDLANVENVMGPCYQLTPVRVSFQPQWTATDLLQFVQRQSAESTTHDFLGFEKIARQCAQWPSEARFFDSIVHHQDFEDFDTMPFAGGTCRTEILNPHGDAAYPLKAVSFVRDGQLHAGVVGSEGDSVFVDSILDELAVTIQELTGQGSNGVLLDTEIF</sequence>
<dbReference type="CDD" id="cd19545">
    <property type="entry name" value="FUM14_C_NRPS-like"/>
    <property type="match status" value="1"/>
</dbReference>
<dbReference type="Pfam" id="PF00501">
    <property type="entry name" value="AMP-binding"/>
    <property type="match status" value="1"/>
</dbReference>
<evidence type="ECO:0000256" key="1">
    <source>
        <dbReference type="ARBA" id="ARBA00022450"/>
    </source>
</evidence>
<dbReference type="PROSITE" id="PS00455">
    <property type="entry name" value="AMP_BINDING"/>
    <property type="match status" value="1"/>
</dbReference>
<dbReference type="Pfam" id="PF00550">
    <property type="entry name" value="PP-binding"/>
    <property type="match status" value="2"/>
</dbReference>
<dbReference type="GO" id="GO:0005737">
    <property type="term" value="C:cytoplasm"/>
    <property type="evidence" value="ECO:0007669"/>
    <property type="project" value="TreeGrafter"/>
</dbReference>
<dbReference type="CDD" id="cd19542">
    <property type="entry name" value="CT_NRPS-like"/>
    <property type="match status" value="1"/>
</dbReference>
<evidence type="ECO:0000256" key="2">
    <source>
        <dbReference type="ARBA" id="ARBA00022553"/>
    </source>
</evidence>
<dbReference type="FunFam" id="1.10.1200.10:FF:000005">
    <property type="entry name" value="Nonribosomal peptide synthetase 1"/>
    <property type="match status" value="2"/>
</dbReference>
<keyword evidence="3" id="KW-0436">Ligase</keyword>
<keyword evidence="9" id="KW-1185">Reference proteome</keyword>
<dbReference type="PANTHER" id="PTHR45527">
    <property type="entry name" value="NONRIBOSOMAL PEPTIDE SYNTHETASE"/>
    <property type="match status" value="1"/>
</dbReference>
<keyword evidence="1" id="KW-0596">Phosphopantetheine</keyword>
<dbReference type="InterPro" id="IPR010071">
    <property type="entry name" value="AA_adenyl_dom"/>
</dbReference>
<dbReference type="InterPro" id="IPR042099">
    <property type="entry name" value="ANL_N_sf"/>
</dbReference>
<dbReference type="EMBL" id="JANBVO010000006">
    <property type="protein sequence ID" value="KAJ9151328.1"/>
    <property type="molecule type" value="Genomic_DNA"/>
</dbReference>
<evidence type="ECO:0000256" key="4">
    <source>
        <dbReference type="ARBA" id="ARBA00022737"/>
    </source>
</evidence>
<dbReference type="GO" id="GO:0031177">
    <property type="term" value="F:phosphopantetheine binding"/>
    <property type="evidence" value="ECO:0007669"/>
    <property type="project" value="InterPro"/>
</dbReference>
<dbReference type="SUPFAM" id="SSF56801">
    <property type="entry name" value="Acetyl-CoA synthetase-like"/>
    <property type="match status" value="2"/>
</dbReference>
<dbReference type="SUPFAM" id="SSF52777">
    <property type="entry name" value="CoA-dependent acyltransferases"/>
    <property type="match status" value="4"/>
</dbReference>
<dbReference type="GO" id="GO:0008610">
    <property type="term" value="P:lipid biosynthetic process"/>
    <property type="evidence" value="ECO:0007669"/>
    <property type="project" value="UniProtKB-ARBA"/>
</dbReference>
<evidence type="ECO:0000256" key="6">
    <source>
        <dbReference type="SAM" id="MobiDB-lite"/>
    </source>
</evidence>
<comment type="similarity">
    <text evidence="5">Belongs to the NRP synthetase family.</text>
</comment>
<dbReference type="InterPro" id="IPR009081">
    <property type="entry name" value="PP-bd_ACP"/>
</dbReference>
<feature type="domain" description="Carrier" evidence="7">
    <location>
        <begin position="779"/>
        <end position="852"/>
    </location>
</feature>
<evidence type="ECO:0000259" key="7">
    <source>
        <dbReference type="PROSITE" id="PS50075"/>
    </source>
</evidence>
<dbReference type="InterPro" id="IPR006162">
    <property type="entry name" value="Ppantetheine_attach_site"/>
</dbReference>
<dbReference type="FunFam" id="3.40.50.12780:FF:000014">
    <property type="entry name" value="Nonribosomal peptide synthetase 1"/>
    <property type="match status" value="1"/>
</dbReference>